<evidence type="ECO:0000256" key="4">
    <source>
        <dbReference type="ARBA" id="ARBA00022989"/>
    </source>
</evidence>
<evidence type="ECO:0000313" key="7">
    <source>
        <dbReference type="EMBL" id="SVE06938.1"/>
    </source>
</evidence>
<feature type="transmembrane region" description="Helical" evidence="6">
    <location>
        <begin position="113"/>
        <end position="133"/>
    </location>
</feature>
<dbReference type="GO" id="GO:0055085">
    <property type="term" value="P:transmembrane transport"/>
    <property type="evidence" value="ECO:0007669"/>
    <property type="project" value="InterPro"/>
</dbReference>
<comment type="similarity">
    <text evidence="2">Belongs to the ABC-3 integral membrane protein family.</text>
</comment>
<feature type="non-terminal residue" evidence="7">
    <location>
        <position position="1"/>
    </location>
</feature>
<dbReference type="InterPro" id="IPR001626">
    <property type="entry name" value="ABC_TroCD"/>
</dbReference>
<evidence type="ECO:0000256" key="1">
    <source>
        <dbReference type="ARBA" id="ARBA00004141"/>
    </source>
</evidence>
<dbReference type="SUPFAM" id="SSF81345">
    <property type="entry name" value="ABC transporter involved in vitamin B12 uptake, BtuC"/>
    <property type="match status" value="1"/>
</dbReference>
<dbReference type="EMBL" id="UINC01192012">
    <property type="protein sequence ID" value="SVE06938.1"/>
    <property type="molecule type" value="Genomic_DNA"/>
</dbReference>
<protein>
    <recommendedName>
        <fullName evidence="8">Metal ABC transporter permease</fullName>
    </recommendedName>
</protein>
<dbReference type="PANTHER" id="PTHR30477:SF19">
    <property type="entry name" value="METAL ABC TRANSPORTER PERMEASE"/>
    <property type="match status" value="1"/>
</dbReference>
<gene>
    <name evidence="7" type="ORF">METZ01_LOCUS459792</name>
</gene>
<evidence type="ECO:0000256" key="3">
    <source>
        <dbReference type="ARBA" id="ARBA00022692"/>
    </source>
</evidence>
<feature type="transmembrane region" description="Helical" evidence="6">
    <location>
        <begin position="139"/>
        <end position="158"/>
    </location>
</feature>
<proteinExistence type="inferred from homology"/>
<dbReference type="Pfam" id="PF00950">
    <property type="entry name" value="ABC-3"/>
    <property type="match status" value="1"/>
</dbReference>
<dbReference type="GO" id="GO:0043190">
    <property type="term" value="C:ATP-binding cassette (ABC) transporter complex"/>
    <property type="evidence" value="ECO:0007669"/>
    <property type="project" value="InterPro"/>
</dbReference>
<dbReference type="PANTHER" id="PTHR30477">
    <property type="entry name" value="ABC-TRANSPORTER METAL-BINDING PROTEIN"/>
    <property type="match status" value="1"/>
</dbReference>
<dbReference type="AlphaFoldDB" id="A0A383AIJ9"/>
<dbReference type="InterPro" id="IPR037294">
    <property type="entry name" value="ABC_BtuC-like"/>
</dbReference>
<organism evidence="7">
    <name type="scientific">marine metagenome</name>
    <dbReference type="NCBI Taxonomy" id="408172"/>
    <lineage>
        <taxon>unclassified sequences</taxon>
        <taxon>metagenomes</taxon>
        <taxon>ecological metagenomes</taxon>
    </lineage>
</organism>
<keyword evidence="4 6" id="KW-1133">Transmembrane helix</keyword>
<keyword evidence="3 6" id="KW-0812">Transmembrane</keyword>
<comment type="subcellular location">
    <subcellularLocation>
        <location evidence="1">Membrane</location>
        <topology evidence="1">Multi-pass membrane protein</topology>
    </subcellularLocation>
</comment>
<evidence type="ECO:0000256" key="2">
    <source>
        <dbReference type="ARBA" id="ARBA00008034"/>
    </source>
</evidence>
<accession>A0A383AIJ9</accession>
<evidence type="ECO:0000256" key="6">
    <source>
        <dbReference type="SAM" id="Phobius"/>
    </source>
</evidence>
<dbReference type="Gene3D" id="1.10.3470.10">
    <property type="entry name" value="ABC transporter involved in vitamin B12 uptake, BtuC"/>
    <property type="match status" value="1"/>
</dbReference>
<feature type="transmembrane region" description="Helical" evidence="6">
    <location>
        <begin position="84"/>
        <end position="104"/>
    </location>
</feature>
<sequence>KSAEGSEHLNLLLVGSILFVTPEKIAYTALLYAAIGFFHFKYKKQFFRISESHFKTTALNSSDRFWDFLFYVTFGFVVTSSVKIAGVLLVFSFLIIPTIAALLFKKSIRGRLLFGWSFGIIGSLAGMFISIWFDLPTGAAIVVTFGIMLAISGLYRVINR</sequence>
<reference evidence="7" key="1">
    <citation type="submission" date="2018-05" db="EMBL/GenBank/DDBJ databases">
        <authorList>
            <person name="Lanie J.A."/>
            <person name="Ng W.-L."/>
            <person name="Kazmierczak K.M."/>
            <person name="Andrzejewski T.M."/>
            <person name="Davidsen T.M."/>
            <person name="Wayne K.J."/>
            <person name="Tettelin H."/>
            <person name="Glass J.I."/>
            <person name="Rusch D."/>
            <person name="Podicherti R."/>
            <person name="Tsui H.-C.T."/>
            <person name="Winkler M.E."/>
        </authorList>
    </citation>
    <scope>NUCLEOTIDE SEQUENCE</scope>
</reference>
<dbReference type="GO" id="GO:0010043">
    <property type="term" value="P:response to zinc ion"/>
    <property type="evidence" value="ECO:0007669"/>
    <property type="project" value="TreeGrafter"/>
</dbReference>
<evidence type="ECO:0008006" key="8">
    <source>
        <dbReference type="Google" id="ProtNLM"/>
    </source>
</evidence>
<evidence type="ECO:0000256" key="5">
    <source>
        <dbReference type="ARBA" id="ARBA00023136"/>
    </source>
</evidence>
<name>A0A383AIJ9_9ZZZZ</name>
<keyword evidence="5 6" id="KW-0472">Membrane</keyword>